<reference evidence="8 9" key="1">
    <citation type="journal article" date="2015" name="Nat. Commun.">
        <title>Lucilia cuprina genome unlocks parasitic fly biology to underpin future interventions.</title>
        <authorList>
            <person name="Anstead C.A."/>
            <person name="Korhonen P.K."/>
            <person name="Young N.D."/>
            <person name="Hall R.S."/>
            <person name="Jex A.R."/>
            <person name="Murali S.C."/>
            <person name="Hughes D.S."/>
            <person name="Lee S.F."/>
            <person name="Perry T."/>
            <person name="Stroehlein A.J."/>
            <person name="Ansell B.R."/>
            <person name="Breugelmans B."/>
            <person name="Hofmann A."/>
            <person name="Qu J."/>
            <person name="Dugan S."/>
            <person name="Lee S.L."/>
            <person name="Chao H."/>
            <person name="Dinh H."/>
            <person name="Han Y."/>
            <person name="Doddapaneni H.V."/>
            <person name="Worley K.C."/>
            <person name="Muzny D.M."/>
            <person name="Ioannidis P."/>
            <person name="Waterhouse R.M."/>
            <person name="Zdobnov E.M."/>
            <person name="James P.J."/>
            <person name="Bagnall N.H."/>
            <person name="Kotze A.C."/>
            <person name="Gibbs R.A."/>
            <person name="Richards S."/>
            <person name="Batterham P."/>
            <person name="Gasser R.B."/>
        </authorList>
    </citation>
    <scope>NUCLEOTIDE SEQUENCE [LARGE SCALE GENOMIC DNA]</scope>
    <source>
        <strain evidence="8 9">LS</strain>
        <tissue evidence="8">Full body</tissue>
    </source>
</reference>
<gene>
    <name evidence="8" type="ORF">FF38_00928</name>
</gene>
<feature type="transmembrane region" description="Helical" evidence="6">
    <location>
        <begin position="301"/>
        <end position="319"/>
    </location>
</feature>
<feature type="region of interest" description="Disordered" evidence="5">
    <location>
        <begin position="21"/>
        <end position="72"/>
    </location>
</feature>
<dbReference type="InterPro" id="IPR004853">
    <property type="entry name" value="Sugar_P_trans_dom"/>
</dbReference>
<organism evidence="8 9">
    <name type="scientific">Lucilia cuprina</name>
    <name type="common">Green bottle fly</name>
    <name type="synonym">Australian sheep blowfly</name>
    <dbReference type="NCBI Taxonomy" id="7375"/>
    <lineage>
        <taxon>Eukaryota</taxon>
        <taxon>Metazoa</taxon>
        <taxon>Ecdysozoa</taxon>
        <taxon>Arthropoda</taxon>
        <taxon>Hexapoda</taxon>
        <taxon>Insecta</taxon>
        <taxon>Pterygota</taxon>
        <taxon>Neoptera</taxon>
        <taxon>Endopterygota</taxon>
        <taxon>Diptera</taxon>
        <taxon>Brachycera</taxon>
        <taxon>Muscomorpha</taxon>
        <taxon>Oestroidea</taxon>
        <taxon>Calliphoridae</taxon>
        <taxon>Luciliinae</taxon>
        <taxon>Lucilia</taxon>
    </lineage>
</organism>
<keyword evidence="9" id="KW-1185">Reference proteome</keyword>
<keyword evidence="2 6" id="KW-0812">Transmembrane</keyword>
<dbReference type="OrthoDB" id="18894at2759"/>
<feature type="transmembrane region" description="Helical" evidence="6">
    <location>
        <begin position="104"/>
        <end position="128"/>
    </location>
</feature>
<feature type="region of interest" description="Disordered" evidence="5">
    <location>
        <begin position="482"/>
        <end position="507"/>
    </location>
</feature>
<evidence type="ECO:0000256" key="1">
    <source>
        <dbReference type="ARBA" id="ARBA00004141"/>
    </source>
</evidence>
<keyword evidence="4 6" id="KW-0472">Membrane</keyword>
<keyword evidence="3 6" id="KW-1133">Transmembrane helix</keyword>
<dbReference type="STRING" id="7375.A0A0L0BM24"/>
<evidence type="ECO:0000256" key="5">
    <source>
        <dbReference type="SAM" id="MobiDB-lite"/>
    </source>
</evidence>
<comment type="subcellular location">
    <subcellularLocation>
        <location evidence="1">Membrane</location>
        <topology evidence="1">Multi-pass membrane protein</topology>
    </subcellularLocation>
</comment>
<feature type="compositionally biased region" description="Polar residues" evidence="5">
    <location>
        <begin position="54"/>
        <end position="65"/>
    </location>
</feature>
<feature type="compositionally biased region" description="Acidic residues" evidence="5">
    <location>
        <begin position="482"/>
        <end position="492"/>
    </location>
</feature>
<dbReference type="EMBL" id="JRES01001656">
    <property type="protein sequence ID" value="KNC21101.1"/>
    <property type="molecule type" value="Genomic_DNA"/>
</dbReference>
<proteinExistence type="predicted"/>
<feature type="domain" description="Sugar phosphate transporter" evidence="7">
    <location>
        <begin position="113"/>
        <end position="406"/>
    </location>
</feature>
<feature type="transmembrane region" description="Helical" evidence="6">
    <location>
        <begin position="388"/>
        <end position="409"/>
    </location>
</feature>
<name>A0A0L0BM24_LUCCU</name>
<dbReference type="Proteomes" id="UP000037069">
    <property type="component" value="Unassembled WGS sequence"/>
</dbReference>
<feature type="transmembrane region" description="Helical" evidence="6">
    <location>
        <begin position="140"/>
        <end position="161"/>
    </location>
</feature>
<sequence length="516" mass="57310">MSHVRYDNHKYARLNNQEIKTQRSYSEDENEEIDLSGTEQRFRYSADSDDNDDVTTNKGQQQNGGYLSHHDNDDVLDGSNGRHINDNNGSSTVTLRDRLNDSRLMQMAICSLLTILLYLLLSICLTFYQKALIKELNFPLTIVSYHLVLKFIMASSARGIYKAVMGKSRIQLDCRTSVRKMAPTGLASGIDIGFSNWALALVSVSLYTMTKSSTIVFILIFAILLGLEKKSWSLVFIVGLIAVGLFMFTYKSTQFDTLGFIFILVASLCGGIRWSLAQFVMQKSKLGLHNPIDMIYHMQPWMIAALLPFVIIFEGKGLIKILENMSNYPDSTIYMVLLKISAGATLAFFMEVSEFMVLSKTSSLTLSIAGIFKDIFQLVLAVEYNGDQLSLINSLGLVVCLAGICCHVIHKYSTLTKLQELQSYDESSDLHLNEASLNGSGCGVAGSSAGAHTSNAINSSNINDYAFTTTKKHSSLTVPLLEETDSDDDDDTSPNGNKDNSSDVIFDILKRRDMQR</sequence>
<evidence type="ECO:0000313" key="9">
    <source>
        <dbReference type="Proteomes" id="UP000037069"/>
    </source>
</evidence>
<evidence type="ECO:0000313" key="8">
    <source>
        <dbReference type="EMBL" id="KNC21101.1"/>
    </source>
</evidence>
<feature type="transmembrane region" description="Helical" evidence="6">
    <location>
        <begin position="258"/>
        <end position="280"/>
    </location>
</feature>
<feature type="transmembrane region" description="Helical" evidence="6">
    <location>
        <begin position="234"/>
        <end position="252"/>
    </location>
</feature>
<dbReference type="CDD" id="cd21092">
    <property type="entry name" value="TPT_S35C2"/>
    <property type="match status" value="1"/>
</dbReference>
<dbReference type="InterPro" id="IPR050186">
    <property type="entry name" value="TPT_transporter"/>
</dbReference>
<dbReference type="Pfam" id="PF03151">
    <property type="entry name" value="TPT"/>
    <property type="match status" value="1"/>
</dbReference>
<feature type="transmembrane region" description="Helical" evidence="6">
    <location>
        <begin position="206"/>
        <end position="227"/>
    </location>
</feature>
<evidence type="ECO:0000256" key="3">
    <source>
        <dbReference type="ARBA" id="ARBA00022989"/>
    </source>
</evidence>
<dbReference type="OMA" id="AHLMGDQ"/>
<protein>
    <recommendedName>
        <fullName evidence="7">Sugar phosphate transporter domain-containing protein</fullName>
    </recommendedName>
</protein>
<feature type="transmembrane region" description="Helical" evidence="6">
    <location>
        <begin position="331"/>
        <end position="352"/>
    </location>
</feature>
<evidence type="ECO:0000256" key="2">
    <source>
        <dbReference type="ARBA" id="ARBA00022692"/>
    </source>
</evidence>
<accession>A0A0L0BM24</accession>
<dbReference type="GO" id="GO:0016020">
    <property type="term" value="C:membrane"/>
    <property type="evidence" value="ECO:0007669"/>
    <property type="project" value="UniProtKB-SubCell"/>
</dbReference>
<evidence type="ECO:0000256" key="4">
    <source>
        <dbReference type="ARBA" id="ARBA00023136"/>
    </source>
</evidence>
<evidence type="ECO:0000259" key="7">
    <source>
        <dbReference type="Pfam" id="PF03151"/>
    </source>
</evidence>
<comment type="caution">
    <text evidence="8">The sequence shown here is derived from an EMBL/GenBank/DDBJ whole genome shotgun (WGS) entry which is preliminary data.</text>
</comment>
<dbReference type="AlphaFoldDB" id="A0A0L0BM24"/>
<evidence type="ECO:0000256" key="6">
    <source>
        <dbReference type="SAM" id="Phobius"/>
    </source>
</evidence>
<dbReference type="PANTHER" id="PTHR11132">
    <property type="entry name" value="SOLUTE CARRIER FAMILY 35"/>
    <property type="match status" value="1"/>
</dbReference>